<comment type="caution">
    <text evidence="9">The sequence shown here is derived from an EMBL/GenBank/DDBJ whole genome shotgun (WGS) entry which is preliminary data.</text>
</comment>
<dbReference type="OrthoDB" id="5847567at2759"/>
<dbReference type="Proteomes" id="UP000252519">
    <property type="component" value="Unassembled WGS sequence"/>
</dbReference>
<dbReference type="PRINTS" id="PR00176">
    <property type="entry name" value="NANEUSMPORT"/>
</dbReference>
<evidence type="ECO:0000256" key="2">
    <source>
        <dbReference type="ARBA" id="ARBA00022448"/>
    </source>
</evidence>
<dbReference type="AlphaFoldDB" id="A0A368GW33"/>
<evidence type="ECO:0000313" key="9">
    <source>
        <dbReference type="EMBL" id="RCN48576.1"/>
    </source>
</evidence>
<evidence type="ECO:0000256" key="1">
    <source>
        <dbReference type="ARBA" id="ARBA00004141"/>
    </source>
</evidence>
<dbReference type="GO" id="GO:0035725">
    <property type="term" value="P:sodium ion transmembrane transport"/>
    <property type="evidence" value="ECO:0007669"/>
    <property type="project" value="TreeGrafter"/>
</dbReference>
<dbReference type="PROSITE" id="PS50267">
    <property type="entry name" value="NA_NEUROTRAN_SYMP_3"/>
    <property type="match status" value="1"/>
</dbReference>
<evidence type="ECO:0000313" key="10">
    <source>
        <dbReference type="Proteomes" id="UP000252519"/>
    </source>
</evidence>
<keyword evidence="6 8" id="KW-0472">Membrane</keyword>
<dbReference type="PANTHER" id="PTHR11616">
    <property type="entry name" value="SODIUM/CHLORIDE DEPENDENT TRANSPORTER"/>
    <property type="match status" value="1"/>
</dbReference>
<keyword evidence="7" id="KW-0915">Sodium</keyword>
<dbReference type="GO" id="GO:0015293">
    <property type="term" value="F:symporter activity"/>
    <property type="evidence" value="ECO:0007669"/>
    <property type="project" value="UniProtKB-KW"/>
</dbReference>
<dbReference type="EMBL" id="JOJR01000045">
    <property type="protein sequence ID" value="RCN48576.1"/>
    <property type="molecule type" value="Genomic_DNA"/>
</dbReference>
<proteinExistence type="predicted"/>
<keyword evidence="3 8" id="KW-0812">Transmembrane</keyword>
<comment type="subcellular location">
    <subcellularLocation>
        <location evidence="1">Membrane</location>
        <topology evidence="1">Multi-pass membrane protein</topology>
    </subcellularLocation>
</comment>
<evidence type="ECO:0000256" key="7">
    <source>
        <dbReference type="PIRSR" id="PIRSR600175-1"/>
    </source>
</evidence>
<feature type="transmembrane region" description="Helical" evidence="8">
    <location>
        <begin position="6"/>
        <end position="29"/>
    </location>
</feature>
<accession>A0A368GW33</accession>
<keyword evidence="2" id="KW-0813">Transport</keyword>
<keyword evidence="10" id="KW-1185">Reference proteome</keyword>
<name>A0A368GW33_ANCCA</name>
<evidence type="ECO:0000256" key="8">
    <source>
        <dbReference type="SAM" id="Phobius"/>
    </source>
</evidence>
<dbReference type="Pfam" id="PF00209">
    <property type="entry name" value="SNF"/>
    <property type="match status" value="1"/>
</dbReference>
<dbReference type="SUPFAM" id="SSF161070">
    <property type="entry name" value="SNF-like"/>
    <property type="match status" value="1"/>
</dbReference>
<dbReference type="InterPro" id="IPR000175">
    <property type="entry name" value="Na/ntran_symport"/>
</dbReference>
<dbReference type="GO" id="GO:0006865">
    <property type="term" value="P:amino acid transport"/>
    <property type="evidence" value="ECO:0007669"/>
    <property type="project" value="TreeGrafter"/>
</dbReference>
<evidence type="ECO:0000256" key="6">
    <source>
        <dbReference type="ARBA" id="ARBA00023136"/>
    </source>
</evidence>
<evidence type="ECO:0000256" key="5">
    <source>
        <dbReference type="ARBA" id="ARBA00022989"/>
    </source>
</evidence>
<sequence>MVDAWTVAIAVTLVSVIGGVVVFATLGHLSRHLHKPINAIASSGLSVVFVTYPEAMRVMPFPSIWSTFFFAMLAFLSLGSLIGRLRLL</sequence>
<evidence type="ECO:0000256" key="3">
    <source>
        <dbReference type="ARBA" id="ARBA00022692"/>
    </source>
</evidence>
<evidence type="ECO:0000256" key="4">
    <source>
        <dbReference type="ARBA" id="ARBA00022847"/>
    </source>
</evidence>
<dbReference type="InterPro" id="IPR037272">
    <property type="entry name" value="SNS_sf"/>
</dbReference>
<organism evidence="9 10">
    <name type="scientific">Ancylostoma caninum</name>
    <name type="common">Dog hookworm</name>
    <dbReference type="NCBI Taxonomy" id="29170"/>
    <lineage>
        <taxon>Eukaryota</taxon>
        <taxon>Metazoa</taxon>
        <taxon>Ecdysozoa</taxon>
        <taxon>Nematoda</taxon>
        <taxon>Chromadorea</taxon>
        <taxon>Rhabditida</taxon>
        <taxon>Rhabditina</taxon>
        <taxon>Rhabditomorpha</taxon>
        <taxon>Strongyloidea</taxon>
        <taxon>Ancylostomatidae</taxon>
        <taxon>Ancylostomatinae</taxon>
        <taxon>Ancylostoma</taxon>
    </lineage>
</organism>
<dbReference type="GO" id="GO:0005886">
    <property type="term" value="C:plasma membrane"/>
    <property type="evidence" value="ECO:0007669"/>
    <property type="project" value="TreeGrafter"/>
</dbReference>
<dbReference type="GO" id="GO:0046872">
    <property type="term" value="F:metal ion binding"/>
    <property type="evidence" value="ECO:0007669"/>
    <property type="project" value="UniProtKB-KW"/>
</dbReference>
<keyword evidence="4" id="KW-0769">Symport</keyword>
<feature type="binding site" evidence="7">
    <location>
        <position position="80"/>
    </location>
    <ligand>
        <name>Na(+)</name>
        <dbReference type="ChEBI" id="CHEBI:29101"/>
        <label>1</label>
    </ligand>
</feature>
<gene>
    <name evidence="9" type="ORF">ANCCAN_05404</name>
</gene>
<keyword evidence="7" id="KW-0479">Metal-binding</keyword>
<reference evidence="9 10" key="1">
    <citation type="submission" date="2014-10" db="EMBL/GenBank/DDBJ databases">
        <title>Draft genome of the hookworm Ancylostoma caninum.</title>
        <authorList>
            <person name="Mitreva M."/>
        </authorList>
    </citation>
    <scope>NUCLEOTIDE SEQUENCE [LARGE SCALE GENOMIC DNA]</scope>
    <source>
        <strain evidence="9 10">Baltimore</strain>
    </source>
</reference>
<protein>
    <submittedName>
        <fullName evidence="9">Uncharacterized protein</fullName>
    </submittedName>
</protein>
<dbReference type="STRING" id="29170.A0A368GW33"/>
<dbReference type="PANTHER" id="PTHR11616:SF240">
    <property type="entry name" value="BLOATED TUBULES, ISOFORM B-RELATED"/>
    <property type="match status" value="1"/>
</dbReference>
<feature type="binding site" evidence="7">
    <location>
        <position position="76"/>
    </location>
    <ligand>
        <name>Na(+)</name>
        <dbReference type="ChEBI" id="CHEBI:29101"/>
        <label>1</label>
    </ligand>
</feature>
<feature type="transmembrane region" description="Helical" evidence="8">
    <location>
        <begin position="64"/>
        <end position="83"/>
    </location>
</feature>
<keyword evidence="5 8" id="KW-1133">Transmembrane helix</keyword>